<feature type="compositionally biased region" description="Acidic residues" evidence="10">
    <location>
        <begin position="263"/>
        <end position="273"/>
    </location>
</feature>
<evidence type="ECO:0000256" key="6">
    <source>
        <dbReference type="ARBA" id="ARBA00022958"/>
    </source>
</evidence>
<dbReference type="Proteomes" id="UP000095009">
    <property type="component" value="Unassembled WGS sequence"/>
</dbReference>
<evidence type="ECO:0000256" key="3">
    <source>
        <dbReference type="ARBA" id="ARBA00022448"/>
    </source>
</evidence>
<dbReference type="GO" id="GO:0030007">
    <property type="term" value="P:intracellular potassium ion homeostasis"/>
    <property type="evidence" value="ECO:0007669"/>
    <property type="project" value="InterPro"/>
</dbReference>
<keyword evidence="9 11" id="KW-0472">Membrane</keyword>
<feature type="compositionally biased region" description="Polar residues" evidence="10">
    <location>
        <begin position="108"/>
        <end position="117"/>
    </location>
</feature>
<keyword evidence="7 11" id="KW-1133">Transmembrane helix</keyword>
<proteinExistence type="inferred from homology"/>
<dbReference type="PIRSF" id="PIRSF002450">
    <property type="entry name" value="K+_transpter_TRK"/>
    <property type="match status" value="1"/>
</dbReference>
<dbReference type="PANTHER" id="PTHR31064:SF30">
    <property type="entry name" value="HIGH-AFFINITY POTASSIUM TRANSPORT PROTEIN-RELATED"/>
    <property type="match status" value="1"/>
</dbReference>
<feature type="region of interest" description="Disordered" evidence="10">
    <location>
        <begin position="108"/>
        <end position="166"/>
    </location>
</feature>
<dbReference type="PANTHER" id="PTHR31064">
    <property type="entry name" value="POTASSIUM TRANSPORT PROTEIN DDB_G0292412-RELATED"/>
    <property type="match status" value="1"/>
</dbReference>
<comment type="subcellular location">
    <subcellularLocation>
        <location evidence="1">Membrane</location>
        <topology evidence="1">Multi-pass membrane protein</topology>
    </subcellularLocation>
</comment>
<protein>
    <submittedName>
        <fullName evidence="12">Potassium transport protein TRK1/TRK2</fullName>
    </submittedName>
</protein>
<feature type="transmembrane region" description="Helical" evidence="11">
    <location>
        <begin position="659"/>
        <end position="675"/>
    </location>
</feature>
<keyword evidence="4" id="KW-0633">Potassium transport</keyword>
<feature type="transmembrane region" description="Helical" evidence="11">
    <location>
        <begin position="471"/>
        <end position="499"/>
    </location>
</feature>
<evidence type="ECO:0000256" key="5">
    <source>
        <dbReference type="ARBA" id="ARBA00022692"/>
    </source>
</evidence>
<feature type="transmembrane region" description="Helical" evidence="11">
    <location>
        <begin position="403"/>
        <end position="423"/>
    </location>
</feature>
<dbReference type="OrthoDB" id="9999863at2759"/>
<dbReference type="InterPro" id="IPR003445">
    <property type="entry name" value="Cat_transpt"/>
</dbReference>
<evidence type="ECO:0000313" key="13">
    <source>
        <dbReference type="Proteomes" id="UP000095009"/>
    </source>
</evidence>
<accession>A0A1E3PPB0</accession>
<evidence type="ECO:0000256" key="9">
    <source>
        <dbReference type="ARBA" id="ARBA00023136"/>
    </source>
</evidence>
<feature type="transmembrane region" description="Helical" evidence="11">
    <location>
        <begin position="533"/>
        <end position="553"/>
    </location>
</feature>
<dbReference type="InterPro" id="IPR015958">
    <property type="entry name" value="Trk1_fungi"/>
</dbReference>
<organism evidence="12 13">
    <name type="scientific">Nadsonia fulvescens var. elongata DSM 6958</name>
    <dbReference type="NCBI Taxonomy" id="857566"/>
    <lineage>
        <taxon>Eukaryota</taxon>
        <taxon>Fungi</taxon>
        <taxon>Dikarya</taxon>
        <taxon>Ascomycota</taxon>
        <taxon>Saccharomycotina</taxon>
        <taxon>Dipodascomycetes</taxon>
        <taxon>Dipodascales</taxon>
        <taxon>Dipodascales incertae sedis</taxon>
        <taxon>Nadsonia</taxon>
    </lineage>
</organism>
<keyword evidence="6" id="KW-0630">Potassium</keyword>
<feature type="transmembrane region" description="Helical" evidence="11">
    <location>
        <begin position="59"/>
        <end position="83"/>
    </location>
</feature>
<evidence type="ECO:0000313" key="12">
    <source>
        <dbReference type="EMBL" id="ODQ67279.1"/>
    </source>
</evidence>
<name>A0A1E3PPB0_9ASCO</name>
<dbReference type="InterPro" id="IPR051143">
    <property type="entry name" value="TrkH_K-transport"/>
</dbReference>
<feature type="non-terminal residue" evidence="12">
    <location>
        <position position="771"/>
    </location>
</feature>
<gene>
    <name evidence="12" type="ORF">NADFUDRAFT_13073</name>
</gene>
<comment type="similarity">
    <text evidence="2">Belongs to the TrkH potassium transport family.</text>
</comment>
<keyword evidence="3" id="KW-0813">Transport</keyword>
<feature type="transmembrane region" description="Helical" evidence="11">
    <location>
        <begin position="687"/>
        <end position="707"/>
    </location>
</feature>
<dbReference type="InterPro" id="IPR004773">
    <property type="entry name" value="K/Na_transp_Trk1/HKT1"/>
</dbReference>
<keyword evidence="13" id="KW-1185">Reference proteome</keyword>
<feature type="transmembrane region" description="Helical" evidence="11">
    <location>
        <begin position="6"/>
        <end position="23"/>
    </location>
</feature>
<feature type="transmembrane region" description="Helical" evidence="11">
    <location>
        <begin position="598"/>
        <end position="615"/>
    </location>
</feature>
<dbReference type="GO" id="GO:0140107">
    <property type="term" value="F:high-affinity potassium ion transmembrane transporter activity"/>
    <property type="evidence" value="ECO:0007669"/>
    <property type="project" value="TreeGrafter"/>
</dbReference>
<dbReference type="NCBIfam" id="TIGR00934">
    <property type="entry name" value="2a38euk"/>
    <property type="match status" value="1"/>
</dbReference>
<keyword evidence="5 11" id="KW-0812">Transmembrane</keyword>
<dbReference type="GO" id="GO:1990573">
    <property type="term" value="P:potassium ion import across plasma membrane"/>
    <property type="evidence" value="ECO:0007669"/>
    <property type="project" value="TreeGrafter"/>
</dbReference>
<dbReference type="GO" id="GO:0005886">
    <property type="term" value="C:plasma membrane"/>
    <property type="evidence" value="ECO:0007669"/>
    <property type="project" value="InterPro"/>
</dbReference>
<reference evidence="12 13" key="1">
    <citation type="journal article" date="2016" name="Proc. Natl. Acad. Sci. U.S.A.">
        <title>Comparative genomics of biotechnologically important yeasts.</title>
        <authorList>
            <person name="Riley R."/>
            <person name="Haridas S."/>
            <person name="Wolfe K.H."/>
            <person name="Lopes M.R."/>
            <person name="Hittinger C.T."/>
            <person name="Goeker M."/>
            <person name="Salamov A.A."/>
            <person name="Wisecaver J.H."/>
            <person name="Long T.M."/>
            <person name="Calvey C.H."/>
            <person name="Aerts A.L."/>
            <person name="Barry K.W."/>
            <person name="Choi C."/>
            <person name="Clum A."/>
            <person name="Coughlan A.Y."/>
            <person name="Deshpande S."/>
            <person name="Douglass A.P."/>
            <person name="Hanson S.J."/>
            <person name="Klenk H.-P."/>
            <person name="LaButti K.M."/>
            <person name="Lapidus A."/>
            <person name="Lindquist E.A."/>
            <person name="Lipzen A.M."/>
            <person name="Meier-Kolthoff J.P."/>
            <person name="Ohm R.A."/>
            <person name="Otillar R.P."/>
            <person name="Pangilinan J.L."/>
            <person name="Peng Y."/>
            <person name="Rokas A."/>
            <person name="Rosa C.A."/>
            <person name="Scheuner C."/>
            <person name="Sibirny A.A."/>
            <person name="Slot J.C."/>
            <person name="Stielow J.B."/>
            <person name="Sun H."/>
            <person name="Kurtzman C.P."/>
            <person name="Blackwell M."/>
            <person name="Grigoriev I.V."/>
            <person name="Jeffries T.W."/>
        </authorList>
    </citation>
    <scope>NUCLEOTIDE SEQUENCE [LARGE SCALE GENOMIC DNA]</scope>
    <source>
        <strain evidence="12 13">DSM 6958</strain>
    </source>
</reference>
<evidence type="ECO:0000256" key="2">
    <source>
        <dbReference type="ARBA" id="ARBA00009137"/>
    </source>
</evidence>
<dbReference type="STRING" id="857566.A0A1E3PPB0"/>
<feature type="region of interest" description="Disordered" evidence="10">
    <location>
        <begin position="258"/>
        <end position="302"/>
    </location>
</feature>
<evidence type="ECO:0000256" key="8">
    <source>
        <dbReference type="ARBA" id="ARBA00023065"/>
    </source>
</evidence>
<sequence>FLIWHYAYILLSTIIGSILLYPVKNIAYIDALFFAAGSSTQAGLNTVDVNTLVLWQQMVVYIISMFTNPIVIHSAVVFLRLYWFEKHIKGIGEISKLQSKMRRTATSLAQGETTGSNWRDRRFSFRSSGTQGKVDGTSSSSSGSNEEKDKNMFVNPPVDRDIKFGDLPSPKAKEYVAPRDMYMSINIMQRSRRPSNDAINEGPALVIKGPREQDEENERLENVAKYGDDIYSNHDNNSMPTSRLRRFSLSLKKSKLSKLSLSSEDDDTEDEADGGGIRRARTHADGPTPSNITGDQEPKKLTKRSYTLEVPPVSGTNIKKTFPKNYGRTTTFDRILSSALGKRREDTVNSIDTNNLRNHMSSNYLSWQPTIARNSNFVDLSDEQKEELGGVEYRTLKILAKILVIYFFGFHLLAVIILLPWGIHTKNYADMFFSEGFTPTWWSFFTASSSFNDLGFTLTPDSMISFQVSPYVLLFMSFFIVAGNTGFPVLLRFIIWVTYKISRFGSQMHESLSFLLDHPRRCFTLLFPSSANWWLFFILVTMNSIDLVLFIVLDLNNPIITGIPTGFRVVCGLFQAFSTRTAGFSCVNLAALHPSIQVSYLVMMYISVLPVAISIRRTNVYEERSLGIFYISDENGEGDNSSSKNFVASHLRRQLSFDLWYIVLGLFIICIAEGGKLKADSEEGMTIFSILFEVVSAYGTVGMSLGYEGVNASLSSQFSVISKLVIIAMMIRGRHRGLPYSLDRAIILPSKKLSENDQEQERRQMMKRTLT</sequence>
<evidence type="ECO:0000256" key="7">
    <source>
        <dbReference type="ARBA" id="ARBA00022989"/>
    </source>
</evidence>
<evidence type="ECO:0000256" key="11">
    <source>
        <dbReference type="SAM" id="Phobius"/>
    </source>
</evidence>
<evidence type="ECO:0000256" key="4">
    <source>
        <dbReference type="ARBA" id="ARBA00022538"/>
    </source>
</evidence>
<feature type="non-terminal residue" evidence="12">
    <location>
        <position position="1"/>
    </location>
</feature>
<dbReference type="EMBL" id="KV454407">
    <property type="protein sequence ID" value="ODQ67279.1"/>
    <property type="molecule type" value="Genomic_DNA"/>
</dbReference>
<evidence type="ECO:0000256" key="10">
    <source>
        <dbReference type="SAM" id="MobiDB-lite"/>
    </source>
</evidence>
<keyword evidence="8" id="KW-0406">Ion transport</keyword>
<dbReference type="Pfam" id="PF02386">
    <property type="entry name" value="TrkH"/>
    <property type="match status" value="1"/>
</dbReference>
<evidence type="ECO:0000256" key="1">
    <source>
        <dbReference type="ARBA" id="ARBA00004141"/>
    </source>
</evidence>
<dbReference type="AlphaFoldDB" id="A0A1E3PPB0"/>